<dbReference type="InterPro" id="IPR009072">
    <property type="entry name" value="Histone-fold"/>
</dbReference>
<dbReference type="CDD" id="cd22915">
    <property type="entry name" value="HFD_SOS1_rpt2"/>
    <property type="match status" value="1"/>
</dbReference>
<feature type="domain" description="PH" evidence="1">
    <location>
        <begin position="459"/>
        <end position="604"/>
    </location>
</feature>
<dbReference type="Gene3D" id="2.30.29.30">
    <property type="entry name" value="Pleckstrin-homology domain (PH domain)/Phosphotyrosine-binding domain (PTB)"/>
    <property type="match status" value="1"/>
</dbReference>
<dbReference type="Pfam" id="PF00169">
    <property type="entry name" value="PH"/>
    <property type="match status" value="1"/>
</dbReference>
<protein>
    <submittedName>
        <fullName evidence="4">DH domain-containing protein</fullName>
    </submittedName>
</protein>
<evidence type="ECO:0000313" key="4">
    <source>
        <dbReference type="WBParaSite" id="nRc.2.0.1.t25816-RA"/>
    </source>
</evidence>
<evidence type="ECO:0000313" key="3">
    <source>
        <dbReference type="Proteomes" id="UP000887565"/>
    </source>
</evidence>
<dbReference type="AlphaFoldDB" id="A0A915JI97"/>
<reference evidence="4" key="1">
    <citation type="submission" date="2022-11" db="UniProtKB">
        <authorList>
            <consortium name="WormBaseParasite"/>
        </authorList>
    </citation>
    <scope>IDENTIFICATION</scope>
</reference>
<dbReference type="GO" id="GO:0005085">
    <property type="term" value="F:guanyl-nucleotide exchange factor activity"/>
    <property type="evidence" value="ECO:0007669"/>
    <property type="project" value="InterPro"/>
</dbReference>
<organism evidence="3 4">
    <name type="scientific">Romanomermis culicivorax</name>
    <name type="common">Nematode worm</name>
    <dbReference type="NCBI Taxonomy" id="13658"/>
    <lineage>
        <taxon>Eukaryota</taxon>
        <taxon>Metazoa</taxon>
        <taxon>Ecdysozoa</taxon>
        <taxon>Nematoda</taxon>
        <taxon>Enoplea</taxon>
        <taxon>Dorylaimia</taxon>
        <taxon>Mermithida</taxon>
        <taxon>Mermithoidea</taxon>
        <taxon>Mermithidae</taxon>
        <taxon>Romanomermis</taxon>
    </lineage>
</organism>
<name>A0A915JI97_ROMCU</name>
<accession>A0A915JI97</accession>
<dbReference type="WBParaSite" id="nRc.2.0.1.t25816-RA">
    <property type="protein sequence ID" value="nRc.2.0.1.t25816-RA"/>
    <property type="gene ID" value="nRc.2.0.1.g25816"/>
</dbReference>
<dbReference type="GO" id="GO:0046982">
    <property type="term" value="F:protein heterodimerization activity"/>
    <property type="evidence" value="ECO:0007669"/>
    <property type="project" value="InterPro"/>
</dbReference>
<dbReference type="PROSITE" id="PS50010">
    <property type="entry name" value="DH_2"/>
    <property type="match status" value="1"/>
</dbReference>
<keyword evidence="3" id="KW-1185">Reference proteome</keyword>
<dbReference type="SMART" id="SM00233">
    <property type="entry name" value="PH"/>
    <property type="match status" value="1"/>
</dbReference>
<dbReference type="InterPro" id="IPR000219">
    <property type="entry name" value="DH_dom"/>
</dbReference>
<proteinExistence type="predicted"/>
<dbReference type="Gene3D" id="1.20.900.10">
    <property type="entry name" value="Dbl homology (DH) domain"/>
    <property type="match status" value="1"/>
</dbReference>
<dbReference type="Pfam" id="PF00621">
    <property type="entry name" value="RhoGEF"/>
    <property type="match status" value="1"/>
</dbReference>
<dbReference type="PROSITE" id="PS50003">
    <property type="entry name" value="PH_DOMAIN"/>
    <property type="match status" value="1"/>
</dbReference>
<dbReference type="Gene3D" id="1.20.870.10">
    <property type="entry name" value="Son of sevenless (SoS) protein Chain: S domain 1"/>
    <property type="match status" value="1"/>
</dbReference>
<dbReference type="InterPro" id="IPR035899">
    <property type="entry name" value="DBL_dom_sf"/>
</dbReference>
<dbReference type="Gene3D" id="1.10.20.10">
    <property type="entry name" value="Histone, subunit A"/>
    <property type="match status" value="1"/>
</dbReference>
<evidence type="ECO:0000259" key="1">
    <source>
        <dbReference type="PROSITE" id="PS50003"/>
    </source>
</evidence>
<dbReference type="SUPFAM" id="SSF47113">
    <property type="entry name" value="Histone-fold"/>
    <property type="match status" value="1"/>
</dbReference>
<dbReference type="SUPFAM" id="SSF48065">
    <property type="entry name" value="DBL homology domain (DH-domain)"/>
    <property type="match status" value="1"/>
</dbReference>
<dbReference type="OMA" id="NIRHTII"/>
<dbReference type="Proteomes" id="UP000887565">
    <property type="component" value="Unplaced"/>
</dbReference>
<dbReference type="InterPro" id="IPR001849">
    <property type="entry name" value="PH_domain"/>
</dbReference>
<feature type="domain" description="DH" evidence="2">
    <location>
        <begin position="233"/>
        <end position="427"/>
    </location>
</feature>
<dbReference type="InterPro" id="IPR011993">
    <property type="entry name" value="PH-like_dom_sf"/>
</dbReference>
<evidence type="ECO:0000259" key="2">
    <source>
        <dbReference type="PROSITE" id="PS50010"/>
    </source>
</evidence>
<dbReference type="Gene3D" id="6.10.250.3060">
    <property type="match status" value="1"/>
</dbReference>
<dbReference type="SUPFAM" id="SSF50729">
    <property type="entry name" value="PH domain-like"/>
    <property type="match status" value="1"/>
</dbReference>
<sequence length="676" mass="77896">MTAETTSPSIFPVDLLQQHQEFLENDNKSKISAKWRSCFLETLREISRQVNPPTFSLNQDACFYVEDLLFTLLTRIFDIKPLCIGDVTKFVLKTFPEPLNRWSIDDAQKIFLNNTNHHKRNNYAARLLTFPNNKVYAMLKEVYNYRFDAQVVNYVLSILQYIAQDVLRLTGNYVKNIRHTIITFQDLKVAMTADNVLMDLFFRDEDQDLNSPAVDFLLEEQHLSSPLFADNLNYEQSVKSLIHQETQYLRDLNMLIFVFHENFKRIDNKNLYENENFLNLERIFGNLFDVKDFTIRFCALLEDKLDIEREENLQVGVCFAEMAQAYEFDVYHMYIQNIMNPQTMEYIQNLTVKNRILADELEDIQPGFKLAVKYLLPQLLLLPVKHCAEYFDYITSLKKLATSEDDLNDFSDAESLLLMLKKRLDTHANSLVRQILPNKLTQNVSPNARCAAAKSKLNALCKQGPLCKYSSQPKLGSSLLGATDTLRKGSRCATTSRYAYLFDNMLILCKSVGPSMSSSMTLTADSVVATSPKCLKFKEYLSIRRLEVLDRDDLEDVKYAFEIRTKAASSQQQNSESLESGIVLSTKSAIDKQTWMSNLVTLQMRSTLERMLDASLSAEEERIPLILPSVEQYRFAEKDSEENIVFEDYVSSSGLPIVRGATLPKLVERLTYNQYS</sequence>